<accession>A0A1F7IZ07</accession>
<dbReference type="Gene3D" id="2.10.109.10">
    <property type="entry name" value="Umud Fragment, subunit A"/>
    <property type="match status" value="1"/>
</dbReference>
<comment type="similarity">
    <text evidence="1 7">Belongs to the peptidase S24 family.</text>
</comment>
<feature type="non-terminal residue" evidence="9">
    <location>
        <position position="185"/>
    </location>
</feature>
<evidence type="ECO:0000256" key="3">
    <source>
        <dbReference type="ARBA" id="ARBA00022801"/>
    </source>
</evidence>
<reference evidence="9 10" key="1">
    <citation type="journal article" date="2016" name="Nat. Commun.">
        <title>Thousands of microbial genomes shed light on interconnected biogeochemical processes in an aquifer system.</title>
        <authorList>
            <person name="Anantharaman K."/>
            <person name="Brown C.T."/>
            <person name="Hug L.A."/>
            <person name="Sharon I."/>
            <person name="Castelle C.J."/>
            <person name="Probst A.J."/>
            <person name="Thomas B.C."/>
            <person name="Singh A."/>
            <person name="Wilkins M.J."/>
            <person name="Karaoz U."/>
            <person name="Brodie E.L."/>
            <person name="Williams K.H."/>
            <person name="Hubbard S.S."/>
            <person name="Banfield J.F."/>
        </authorList>
    </citation>
    <scope>NUCLEOTIDE SEQUENCE [LARGE SCALE GENOMIC DNA]</scope>
</reference>
<keyword evidence="5" id="KW-0234">DNA repair</keyword>
<dbReference type="PRINTS" id="PR00726">
    <property type="entry name" value="LEXASERPTASE"/>
</dbReference>
<keyword evidence="4 7" id="KW-0068">Autocatalytic cleavage</keyword>
<dbReference type="GO" id="GO:0006281">
    <property type="term" value="P:DNA repair"/>
    <property type="evidence" value="ECO:0007669"/>
    <property type="project" value="UniProtKB-KW"/>
</dbReference>
<name>A0A1F7IZ07_9BACT</name>
<feature type="domain" description="Peptidase S24/S26A/S26B/S26C" evidence="8">
    <location>
        <begin position="67"/>
        <end position="181"/>
    </location>
</feature>
<dbReference type="InterPro" id="IPR015927">
    <property type="entry name" value="Peptidase_S24_S26A/B/C"/>
</dbReference>
<dbReference type="STRING" id="1802061.A3A93_03945"/>
<dbReference type="PANTHER" id="PTHR33516">
    <property type="entry name" value="LEXA REPRESSOR"/>
    <property type="match status" value="1"/>
</dbReference>
<evidence type="ECO:0000256" key="7">
    <source>
        <dbReference type="RuleBase" id="RU003991"/>
    </source>
</evidence>
<evidence type="ECO:0000256" key="1">
    <source>
        <dbReference type="ARBA" id="ARBA00007484"/>
    </source>
</evidence>
<dbReference type="Proteomes" id="UP000177141">
    <property type="component" value="Unassembled WGS sequence"/>
</dbReference>
<keyword evidence="6" id="KW-0742">SOS response</keyword>
<proteinExistence type="inferred from homology"/>
<comment type="caution">
    <text evidence="9">The sequence shown here is derived from an EMBL/GenBank/DDBJ whole genome shotgun (WGS) entry which is preliminary data.</text>
</comment>
<dbReference type="SUPFAM" id="SSF51306">
    <property type="entry name" value="LexA/Signal peptidase"/>
    <property type="match status" value="1"/>
</dbReference>
<dbReference type="AlphaFoldDB" id="A0A1F7IZ07"/>
<dbReference type="GO" id="GO:0003677">
    <property type="term" value="F:DNA binding"/>
    <property type="evidence" value="ECO:0007669"/>
    <property type="project" value="InterPro"/>
</dbReference>
<dbReference type="CDD" id="cd06529">
    <property type="entry name" value="S24_LexA-like"/>
    <property type="match status" value="1"/>
</dbReference>
<dbReference type="InterPro" id="IPR006197">
    <property type="entry name" value="Peptidase_S24_LexA"/>
</dbReference>
<evidence type="ECO:0000256" key="4">
    <source>
        <dbReference type="ARBA" id="ARBA00022813"/>
    </source>
</evidence>
<dbReference type="InterPro" id="IPR050077">
    <property type="entry name" value="LexA_repressor"/>
</dbReference>
<evidence type="ECO:0000256" key="5">
    <source>
        <dbReference type="ARBA" id="ARBA00023204"/>
    </source>
</evidence>
<dbReference type="Pfam" id="PF00717">
    <property type="entry name" value="Peptidase_S24"/>
    <property type="match status" value="1"/>
</dbReference>
<sequence length="185" mass="21786">MKEDILTPIKKFFRINRRLPSYSEMLKIFAVASKRTVYMYVQKLIDEGFLKKGNKKLSPTKMFFSLPVLGMIQAGYPILAEENRNYITLDEYFIEQPDNSFLLKVQGDSMINMGIFEGDLVVIERKKHFESGDIVLAEIDREWTLKIFNKDRKTNKMFLEAANPKYPRFYPREELKIHGIVRAVF</sequence>
<dbReference type="GO" id="GO:0009432">
    <property type="term" value="P:SOS response"/>
    <property type="evidence" value="ECO:0007669"/>
    <property type="project" value="UniProtKB-KW"/>
</dbReference>
<evidence type="ECO:0000259" key="8">
    <source>
        <dbReference type="Pfam" id="PF00717"/>
    </source>
</evidence>
<keyword evidence="2" id="KW-0227">DNA damage</keyword>
<dbReference type="InterPro" id="IPR036390">
    <property type="entry name" value="WH_DNA-bd_sf"/>
</dbReference>
<keyword evidence="3 7" id="KW-0378">Hydrolase</keyword>
<dbReference type="InterPro" id="IPR036286">
    <property type="entry name" value="LexA/Signal_pep-like_sf"/>
</dbReference>
<dbReference type="GO" id="GO:0006355">
    <property type="term" value="P:regulation of DNA-templated transcription"/>
    <property type="evidence" value="ECO:0007669"/>
    <property type="project" value="InterPro"/>
</dbReference>
<evidence type="ECO:0000313" key="10">
    <source>
        <dbReference type="Proteomes" id="UP000177141"/>
    </source>
</evidence>
<evidence type="ECO:0000256" key="6">
    <source>
        <dbReference type="ARBA" id="ARBA00023236"/>
    </source>
</evidence>
<dbReference type="InterPro" id="IPR036388">
    <property type="entry name" value="WH-like_DNA-bd_sf"/>
</dbReference>
<dbReference type="Gene3D" id="1.10.10.10">
    <property type="entry name" value="Winged helix-like DNA-binding domain superfamily/Winged helix DNA-binding domain"/>
    <property type="match status" value="1"/>
</dbReference>
<dbReference type="InterPro" id="IPR039418">
    <property type="entry name" value="LexA-like"/>
</dbReference>
<dbReference type="SUPFAM" id="SSF46785">
    <property type="entry name" value="Winged helix' DNA-binding domain"/>
    <property type="match status" value="1"/>
</dbReference>
<evidence type="ECO:0000256" key="2">
    <source>
        <dbReference type="ARBA" id="ARBA00022763"/>
    </source>
</evidence>
<evidence type="ECO:0000313" key="9">
    <source>
        <dbReference type="EMBL" id="OGK48590.1"/>
    </source>
</evidence>
<protein>
    <recommendedName>
        <fullName evidence="8">Peptidase S24/S26A/S26B/S26C domain-containing protein</fullName>
    </recommendedName>
</protein>
<dbReference type="GO" id="GO:0016787">
    <property type="term" value="F:hydrolase activity"/>
    <property type="evidence" value="ECO:0007669"/>
    <property type="project" value="UniProtKB-KW"/>
</dbReference>
<dbReference type="PANTHER" id="PTHR33516:SF2">
    <property type="entry name" value="LEXA REPRESSOR-RELATED"/>
    <property type="match status" value="1"/>
</dbReference>
<organism evidence="9 10">
    <name type="scientific">Candidatus Roizmanbacteria bacterium RIFCSPLOWO2_01_FULL_38_12</name>
    <dbReference type="NCBI Taxonomy" id="1802061"/>
    <lineage>
        <taxon>Bacteria</taxon>
        <taxon>Candidatus Roizmaniibacteriota</taxon>
    </lineage>
</organism>
<dbReference type="EMBL" id="MGAL01000013">
    <property type="protein sequence ID" value="OGK48590.1"/>
    <property type="molecule type" value="Genomic_DNA"/>
</dbReference>
<gene>
    <name evidence="9" type="ORF">A3A93_03945</name>
</gene>